<sequence>MPGIAVDSEILYFFTANQLAAVFSPHTCAGIERLSPALNTMTSEIDIKLVRLSEPSLDAWLGLLGEHFGWLPTTVRRPSTMTGLLDAVGTRARVKEGGVLELSASTAADEEVFLKIPADSWAWE</sequence>
<name>A0A2U8GKL4_9RHOO</name>
<proteinExistence type="predicted"/>
<organism evidence="1 2">
    <name type="scientific">Parazoarcus communis</name>
    <dbReference type="NCBI Taxonomy" id="41977"/>
    <lineage>
        <taxon>Bacteria</taxon>
        <taxon>Pseudomonadati</taxon>
        <taxon>Pseudomonadota</taxon>
        <taxon>Betaproteobacteria</taxon>
        <taxon>Rhodocyclales</taxon>
        <taxon>Zoogloeaceae</taxon>
        <taxon>Parazoarcus</taxon>
    </lineage>
</organism>
<dbReference type="EMBL" id="CP022187">
    <property type="protein sequence ID" value="AWI74099.1"/>
    <property type="molecule type" value="Genomic_DNA"/>
</dbReference>
<accession>A0A2U8GKL4</accession>
<evidence type="ECO:0000313" key="1">
    <source>
        <dbReference type="EMBL" id="AWI74099.1"/>
    </source>
</evidence>
<dbReference type="AlphaFoldDB" id="A0A2U8GKL4"/>
<gene>
    <name evidence="1" type="ORF">CEW83_01720</name>
</gene>
<protein>
    <submittedName>
        <fullName evidence="1">Uncharacterized protein</fullName>
    </submittedName>
</protein>
<evidence type="ECO:0000313" key="2">
    <source>
        <dbReference type="Proteomes" id="UP000244930"/>
    </source>
</evidence>
<keyword evidence="2" id="KW-1185">Reference proteome</keyword>
<reference evidence="1 2" key="1">
    <citation type="submission" date="2017-06" db="EMBL/GenBank/DDBJ databases">
        <title>Azoarcus.</title>
        <authorList>
            <person name="Woo J.-H."/>
            <person name="Kim H.-S."/>
        </authorList>
    </citation>
    <scope>NUCLEOTIDE SEQUENCE [LARGE SCALE GENOMIC DNA]</scope>
    <source>
        <strain evidence="1 2">TSPY31</strain>
    </source>
</reference>
<dbReference type="KEGG" id="acom:CEW83_01720"/>
<dbReference type="Proteomes" id="UP000244930">
    <property type="component" value="Chromosome"/>
</dbReference>